<dbReference type="RefSeq" id="WP_174405192.1">
    <property type="nucleotide sequence ID" value="NZ_BLVO01000013.1"/>
</dbReference>
<sequence>MNISLTVLGATLFATTLLLVGRPAPVRAEDASGNMAVATFAGGCFWCMEPPFDALEGVISTTSGYTGGHKDNPAYKEVSAGTTGHLEALQITYDPAKVSYETLLDVFWKNIDPLDPYGQFCDKGEQYRAAIFYHTDEQRLAAEASKAALISSDRLNGTVETRIIQASTFWPAEEYHQDYYKKNPIRYKFYRHNCGRDKRLKQLWGTE</sequence>
<dbReference type="SUPFAM" id="SSF55068">
    <property type="entry name" value="Peptide methionine sulfoxide reductase"/>
    <property type="match status" value="1"/>
</dbReference>
<comment type="function">
    <text evidence="4">Has an important function as a repair enzyme for proteins that have been inactivated by oxidation. Catalyzes the reversible oxidation-reduction of methionine sulfoxide in proteins to methionine.</text>
</comment>
<dbReference type="EMBL" id="BLVO01000013">
    <property type="protein sequence ID" value="GFM33541.1"/>
    <property type="molecule type" value="Genomic_DNA"/>
</dbReference>
<evidence type="ECO:0000313" key="7">
    <source>
        <dbReference type="Proteomes" id="UP000503840"/>
    </source>
</evidence>
<reference evidence="6 7" key="1">
    <citation type="submission" date="2020-05" db="EMBL/GenBank/DDBJ databases">
        <title>Draft genome sequence of Desulfovibrio sp. strain HN2T.</title>
        <authorList>
            <person name="Ueno A."/>
            <person name="Tamazawa S."/>
            <person name="Tamamura S."/>
            <person name="Murakami T."/>
            <person name="Kiyama T."/>
            <person name="Inomata H."/>
            <person name="Amano Y."/>
            <person name="Miyakawa K."/>
            <person name="Tamaki H."/>
            <person name="Naganuma T."/>
            <person name="Kaneko K."/>
        </authorList>
    </citation>
    <scope>NUCLEOTIDE SEQUENCE [LARGE SCALE GENOMIC DNA]</scope>
    <source>
        <strain evidence="6 7">HN2</strain>
    </source>
</reference>
<comment type="catalytic activity">
    <reaction evidence="3 4">
        <text>[thioredoxin]-disulfide + L-methionine + H2O = L-methionine (S)-S-oxide + [thioredoxin]-dithiol</text>
        <dbReference type="Rhea" id="RHEA:19993"/>
        <dbReference type="Rhea" id="RHEA-COMP:10698"/>
        <dbReference type="Rhea" id="RHEA-COMP:10700"/>
        <dbReference type="ChEBI" id="CHEBI:15377"/>
        <dbReference type="ChEBI" id="CHEBI:29950"/>
        <dbReference type="ChEBI" id="CHEBI:50058"/>
        <dbReference type="ChEBI" id="CHEBI:57844"/>
        <dbReference type="ChEBI" id="CHEBI:58772"/>
        <dbReference type="EC" id="1.8.4.11"/>
    </reaction>
</comment>
<dbReference type="Gene3D" id="3.30.1060.10">
    <property type="entry name" value="Peptide methionine sulphoxide reductase MsrA"/>
    <property type="match status" value="1"/>
</dbReference>
<evidence type="ECO:0000256" key="3">
    <source>
        <dbReference type="ARBA" id="ARBA00048782"/>
    </source>
</evidence>
<dbReference type="HAMAP" id="MF_01401">
    <property type="entry name" value="MsrA"/>
    <property type="match status" value="1"/>
</dbReference>
<dbReference type="Proteomes" id="UP000503840">
    <property type="component" value="Unassembled WGS sequence"/>
</dbReference>
<feature type="domain" description="Peptide methionine sulphoxide reductase MsrA" evidence="5">
    <location>
        <begin position="38"/>
        <end position="188"/>
    </location>
</feature>
<dbReference type="PANTHER" id="PTHR43774">
    <property type="entry name" value="PEPTIDE METHIONINE SULFOXIDE REDUCTASE"/>
    <property type="match status" value="1"/>
</dbReference>
<keyword evidence="1 4" id="KW-0560">Oxidoreductase</keyword>
<evidence type="ECO:0000256" key="1">
    <source>
        <dbReference type="ARBA" id="ARBA00023002"/>
    </source>
</evidence>
<dbReference type="InterPro" id="IPR002569">
    <property type="entry name" value="Met_Sox_Rdtase_MsrA_dom"/>
</dbReference>
<comment type="similarity">
    <text evidence="4">Belongs to the MsrA Met sulfoxide reductase family.</text>
</comment>
<dbReference type="InterPro" id="IPR036509">
    <property type="entry name" value="Met_Sox_Rdtase_MsrA_sf"/>
</dbReference>
<dbReference type="EC" id="1.8.4.11" evidence="4"/>
<dbReference type="AlphaFoldDB" id="A0A7J0BJY8"/>
<organism evidence="6 7">
    <name type="scientific">Desulfovibrio subterraneus</name>
    <dbReference type="NCBI Taxonomy" id="2718620"/>
    <lineage>
        <taxon>Bacteria</taxon>
        <taxon>Pseudomonadati</taxon>
        <taxon>Thermodesulfobacteriota</taxon>
        <taxon>Desulfovibrionia</taxon>
        <taxon>Desulfovibrionales</taxon>
        <taxon>Desulfovibrionaceae</taxon>
        <taxon>Desulfovibrio</taxon>
    </lineage>
</organism>
<keyword evidence="7" id="KW-1185">Reference proteome</keyword>
<dbReference type="GO" id="GO:0008113">
    <property type="term" value="F:peptide-methionine (S)-S-oxide reductase activity"/>
    <property type="evidence" value="ECO:0007669"/>
    <property type="project" value="UniProtKB-UniRule"/>
</dbReference>
<proteinExistence type="inferred from homology"/>
<comment type="catalytic activity">
    <reaction evidence="2 4">
        <text>L-methionyl-[protein] + [thioredoxin]-disulfide + H2O = L-methionyl-(S)-S-oxide-[protein] + [thioredoxin]-dithiol</text>
        <dbReference type="Rhea" id="RHEA:14217"/>
        <dbReference type="Rhea" id="RHEA-COMP:10698"/>
        <dbReference type="Rhea" id="RHEA-COMP:10700"/>
        <dbReference type="Rhea" id="RHEA-COMP:12313"/>
        <dbReference type="Rhea" id="RHEA-COMP:12315"/>
        <dbReference type="ChEBI" id="CHEBI:15377"/>
        <dbReference type="ChEBI" id="CHEBI:16044"/>
        <dbReference type="ChEBI" id="CHEBI:29950"/>
        <dbReference type="ChEBI" id="CHEBI:44120"/>
        <dbReference type="ChEBI" id="CHEBI:50058"/>
        <dbReference type="EC" id="1.8.4.11"/>
    </reaction>
</comment>
<dbReference type="Pfam" id="PF01625">
    <property type="entry name" value="PMSR"/>
    <property type="match status" value="1"/>
</dbReference>
<protein>
    <recommendedName>
        <fullName evidence="4">Peptide methionine sulfoxide reductase MsrA</fullName>
        <shortName evidence="4">Protein-methionine-S-oxide reductase</shortName>
        <ecNumber evidence="4">1.8.4.11</ecNumber>
    </recommendedName>
    <alternativeName>
        <fullName evidence="4">Peptide-methionine (S)-S-oxide reductase</fullName>
        <shortName evidence="4">Peptide Met(O) reductase</shortName>
    </alternativeName>
</protein>
<name>A0A7J0BJY8_9BACT</name>
<evidence type="ECO:0000313" key="6">
    <source>
        <dbReference type="EMBL" id="GFM33541.1"/>
    </source>
</evidence>
<dbReference type="NCBIfam" id="TIGR00401">
    <property type="entry name" value="msrA"/>
    <property type="match status" value="1"/>
</dbReference>
<evidence type="ECO:0000259" key="5">
    <source>
        <dbReference type="Pfam" id="PF01625"/>
    </source>
</evidence>
<dbReference type="PANTHER" id="PTHR43774:SF1">
    <property type="entry name" value="PEPTIDE METHIONINE SULFOXIDE REDUCTASE MSRA 2"/>
    <property type="match status" value="1"/>
</dbReference>
<evidence type="ECO:0000256" key="2">
    <source>
        <dbReference type="ARBA" id="ARBA00047806"/>
    </source>
</evidence>
<evidence type="ECO:0000256" key="4">
    <source>
        <dbReference type="HAMAP-Rule" id="MF_01401"/>
    </source>
</evidence>
<accession>A0A7J0BJY8</accession>
<feature type="active site" evidence="4">
    <location>
        <position position="44"/>
    </location>
</feature>
<comment type="caution">
    <text evidence="6">The sequence shown here is derived from an EMBL/GenBank/DDBJ whole genome shotgun (WGS) entry which is preliminary data.</text>
</comment>
<gene>
    <name evidence="4 6" type="primary">msrA</name>
    <name evidence="6" type="ORF">DSM101010T_19060</name>
</gene>